<reference evidence="2 3" key="1">
    <citation type="journal article" date="2015" name="Genome Announc.">
        <title>Genome Sequence of Mushroom Soft-Rot Pathogen Janthinobacterium agaricidamnosum.</title>
        <authorList>
            <person name="Graupner K."/>
            <person name="Lackner G."/>
            <person name="Hertweck C."/>
        </authorList>
    </citation>
    <scope>NUCLEOTIDE SEQUENCE [LARGE SCALE GENOMIC DNA]</scope>
    <source>
        <strain evidence="3">NBRC 102515 / DSM 9628</strain>
    </source>
</reference>
<evidence type="ECO:0000313" key="3">
    <source>
        <dbReference type="Proteomes" id="UP000027604"/>
    </source>
</evidence>
<dbReference type="Gene3D" id="2.60.40.1120">
    <property type="entry name" value="Carboxypeptidase-like, regulatory domain"/>
    <property type="match status" value="1"/>
</dbReference>
<dbReference type="eggNOG" id="COG0613">
    <property type="taxonomic scope" value="Bacteria"/>
</dbReference>
<protein>
    <submittedName>
        <fullName evidence="2">PHP domain protein</fullName>
    </submittedName>
</protein>
<evidence type="ECO:0000313" key="2">
    <source>
        <dbReference type="EMBL" id="CDG81475.1"/>
    </source>
</evidence>
<feature type="signal peptide" evidence="1">
    <location>
        <begin position="1"/>
        <end position="21"/>
    </location>
</feature>
<keyword evidence="1" id="KW-0732">Signal</keyword>
<dbReference type="SUPFAM" id="SSF49464">
    <property type="entry name" value="Carboxypeptidase regulatory domain-like"/>
    <property type="match status" value="1"/>
</dbReference>
<proteinExistence type="predicted"/>
<dbReference type="Pfam" id="PF13620">
    <property type="entry name" value="CarboxypepD_reg"/>
    <property type="match status" value="1"/>
</dbReference>
<sequence length="748" mass="80167">MKQFCKMAIFLVLSLPLLAGAAVRLVTGPTPIPDGDARAAGDITVINQKLAFALALASPVPYGVPRGAIVDVAVVNKGKIGRDRAVFADFIPNNWSAWPNTDQKIEILERGPQQVVIRAVRDWGKVTISTTYTLKDQADRVEISTVMTNGGDTELMGLLSGLTYWPKGGFLFGVPGAPASGAAPHALAQRMVAYDEDWSVALHASYFDHVEYGSKDLYQSHTLAPGASRTFSGWLQVGASGDLAPVMRAEIARGQLPAGRLHGLVSGADGKPVQKAVVVVEKSGKPYGWALAPQGRYQLQLPAGDYVFYATAKGYRQTAKQALTVGRDADLTQDFQQLQGPGLLHVAVKGRQSGQPLDARIVIAEGQQPVVEFLGKKTFLTELERKGRADLSLAPGDYVLKVAAGGGFLSEPASIPLHIAAGSEQSVPVALIPFADPAARGWFGADLHHHADQAEAVTPPADLARSQLAAGLDLLFVSDHDTMVNLPALQRIAGRRRMPLIGSMELSASWGHFNAYPLAGGQKLAIDMSTATVEQIFAEARRLGAGIIQVNHPFIPYGYFASVDKQVAPGGWNPGYDVVEINASVPGDDGKVLKKLWDDWNHGRPYYLAGGTDVHDVWNDESGRVRTFAHVDGQLTAASFSAALKAGRAYISHGPLIFPDIMFGEHLSKPPAVLGFEVQALAGIKRVDLIADGVVLDSLSFDEVTRSKRIDFMLAAQSSTAGWYALVVEDRDGRKAYTNPVWVDGEKP</sequence>
<gene>
    <name evidence="2" type="ORF">GJA_817</name>
</gene>
<dbReference type="InterPro" id="IPR016195">
    <property type="entry name" value="Pol/histidinol_Pase-like"/>
</dbReference>
<dbReference type="STRING" id="1349767.GJA_817"/>
<dbReference type="InterPro" id="IPR008969">
    <property type="entry name" value="CarboxyPept-like_regulatory"/>
</dbReference>
<name>W0V1K5_9BURK</name>
<dbReference type="PATRIC" id="fig|1349767.4.peg.2522"/>
<organism evidence="2 3">
    <name type="scientific">Janthinobacterium agaricidamnosum NBRC 102515 = DSM 9628</name>
    <dbReference type="NCBI Taxonomy" id="1349767"/>
    <lineage>
        <taxon>Bacteria</taxon>
        <taxon>Pseudomonadati</taxon>
        <taxon>Pseudomonadota</taxon>
        <taxon>Betaproteobacteria</taxon>
        <taxon>Burkholderiales</taxon>
        <taxon>Oxalobacteraceae</taxon>
        <taxon>Janthinobacterium</taxon>
    </lineage>
</organism>
<dbReference type="NCBIfam" id="NF038032">
    <property type="entry name" value="CehA_McbA_metalo"/>
    <property type="match status" value="1"/>
</dbReference>
<dbReference type="SUPFAM" id="SSF89550">
    <property type="entry name" value="PHP domain-like"/>
    <property type="match status" value="1"/>
</dbReference>
<feature type="chain" id="PRO_5004798023" evidence="1">
    <location>
        <begin position="22"/>
        <end position="748"/>
    </location>
</feature>
<dbReference type="HOGENOM" id="CLU_367951_0_0_4"/>
<dbReference type="AlphaFoldDB" id="W0V1K5"/>
<accession>W0V1K5</accession>
<dbReference type="RefSeq" id="WP_038489022.1">
    <property type="nucleotide sequence ID" value="NZ_BCTH01000052.1"/>
</dbReference>
<dbReference type="OrthoDB" id="9804333at2"/>
<dbReference type="Proteomes" id="UP000027604">
    <property type="component" value="Chromosome I"/>
</dbReference>
<evidence type="ECO:0000256" key="1">
    <source>
        <dbReference type="SAM" id="SignalP"/>
    </source>
</evidence>
<dbReference type="Gene3D" id="3.20.20.140">
    <property type="entry name" value="Metal-dependent hydrolases"/>
    <property type="match status" value="1"/>
</dbReference>
<dbReference type="KEGG" id="jag:GJA_817"/>
<keyword evidence="3" id="KW-1185">Reference proteome</keyword>
<dbReference type="EMBL" id="HG322949">
    <property type="protein sequence ID" value="CDG81475.1"/>
    <property type="molecule type" value="Genomic_DNA"/>
</dbReference>